<comment type="caution">
    <text evidence="1">The sequence shown here is derived from an EMBL/GenBank/DDBJ whole genome shotgun (WGS) entry which is preliminary data.</text>
</comment>
<evidence type="ECO:0000313" key="1">
    <source>
        <dbReference type="EMBL" id="KAK9020009.1"/>
    </source>
</evidence>
<reference evidence="1 2" key="1">
    <citation type="journal article" date="2024" name="G3 (Bethesda)">
        <title>Genome assembly of Hibiscus sabdariffa L. provides insights into metabolisms of medicinal natural products.</title>
        <authorList>
            <person name="Kim T."/>
        </authorList>
    </citation>
    <scope>NUCLEOTIDE SEQUENCE [LARGE SCALE GENOMIC DNA]</scope>
    <source>
        <strain evidence="1">TK-2024</strain>
        <tissue evidence="1">Old leaves</tissue>
    </source>
</reference>
<accession>A0ABR2S495</accession>
<proteinExistence type="predicted"/>
<dbReference type="EMBL" id="JBBPBN010000017">
    <property type="protein sequence ID" value="KAK9020009.1"/>
    <property type="molecule type" value="Genomic_DNA"/>
</dbReference>
<sequence>MFDELSMPTEEVSDGFDDSTVVSLEDDLIKGSSETQQLDEMLVSMGEASNANVGDIIVQLQDNMDPIDLVNMLVGCEDQFSVVQFVNQVNFHRNHLFSEYKNPVTSTWIDKFQVKQKPLLNLLRVMTHMGLLLMDENDFSRSISLAKERASSVVQNTVGMRKRQLKQKDIHISGDNTKIMFNPYDMVDEYQFLAFSRARVGGVQFELPKLGTSLGCA</sequence>
<organism evidence="1 2">
    <name type="scientific">Hibiscus sabdariffa</name>
    <name type="common">roselle</name>
    <dbReference type="NCBI Taxonomy" id="183260"/>
    <lineage>
        <taxon>Eukaryota</taxon>
        <taxon>Viridiplantae</taxon>
        <taxon>Streptophyta</taxon>
        <taxon>Embryophyta</taxon>
        <taxon>Tracheophyta</taxon>
        <taxon>Spermatophyta</taxon>
        <taxon>Magnoliopsida</taxon>
        <taxon>eudicotyledons</taxon>
        <taxon>Gunneridae</taxon>
        <taxon>Pentapetalae</taxon>
        <taxon>rosids</taxon>
        <taxon>malvids</taxon>
        <taxon>Malvales</taxon>
        <taxon>Malvaceae</taxon>
        <taxon>Malvoideae</taxon>
        <taxon>Hibiscus</taxon>
    </lineage>
</organism>
<dbReference type="Proteomes" id="UP001396334">
    <property type="component" value="Unassembled WGS sequence"/>
</dbReference>
<evidence type="ECO:0000313" key="2">
    <source>
        <dbReference type="Proteomes" id="UP001396334"/>
    </source>
</evidence>
<gene>
    <name evidence="1" type="ORF">V6N11_054507</name>
</gene>
<keyword evidence="2" id="KW-1185">Reference proteome</keyword>
<protein>
    <submittedName>
        <fullName evidence="1">Uncharacterized protein</fullName>
    </submittedName>
</protein>
<name>A0ABR2S495_9ROSI</name>